<comment type="similarity">
    <text evidence="2">Belongs to the Ro 60 kDa family.</text>
</comment>
<dbReference type="Proteomes" id="UP000806528">
    <property type="component" value="Unassembled WGS sequence"/>
</dbReference>
<accession>A0ABR9P1L1</accession>
<evidence type="ECO:0000313" key="10">
    <source>
        <dbReference type="Proteomes" id="UP000806528"/>
    </source>
</evidence>
<keyword evidence="5" id="KW-0694">RNA-binding</keyword>
<reference evidence="9 10" key="1">
    <citation type="submission" date="2020-09" db="EMBL/GenBank/DDBJ databases">
        <title>Diversity and distribution of actinomycetes associated with coral in the coast of Hainan.</title>
        <authorList>
            <person name="Li F."/>
        </authorList>
    </citation>
    <scope>NUCLEOTIDE SEQUENCE [LARGE SCALE GENOMIC DNA]</scope>
    <source>
        <strain evidence="9 10">HNM0947</strain>
    </source>
</reference>
<dbReference type="InterPro" id="IPR036465">
    <property type="entry name" value="vWFA_dom_sf"/>
</dbReference>
<evidence type="ECO:0000256" key="1">
    <source>
        <dbReference type="ARBA" id="ARBA00004496"/>
    </source>
</evidence>
<dbReference type="RefSeq" id="WP_193120350.1">
    <property type="nucleotide sequence ID" value="NZ_JADBGI010000002.1"/>
</dbReference>
<keyword evidence="4" id="KW-0479">Metal-binding</keyword>
<evidence type="ECO:0000256" key="3">
    <source>
        <dbReference type="ARBA" id="ARBA00022490"/>
    </source>
</evidence>
<dbReference type="InterPro" id="IPR040322">
    <property type="entry name" value="TROVE2"/>
</dbReference>
<comment type="subcellular location">
    <subcellularLocation>
        <location evidence="1">Cytoplasm</location>
    </subcellularLocation>
</comment>
<keyword evidence="3" id="KW-0963">Cytoplasm</keyword>
<dbReference type="EMBL" id="JADBGI010000002">
    <property type="protein sequence ID" value="MBE2997703.1"/>
    <property type="molecule type" value="Genomic_DNA"/>
</dbReference>
<dbReference type="PANTHER" id="PTHR14202">
    <property type="entry name" value="60 KDA RIBONUCLEOPROTEIN SSA/RO"/>
    <property type="match status" value="1"/>
</dbReference>
<evidence type="ECO:0000256" key="4">
    <source>
        <dbReference type="ARBA" id="ARBA00022723"/>
    </source>
</evidence>
<dbReference type="SUPFAM" id="SSF53300">
    <property type="entry name" value="vWA-like"/>
    <property type="match status" value="1"/>
</dbReference>
<protein>
    <submittedName>
        <fullName evidence="9">TROVE domain-containing protein</fullName>
    </submittedName>
</protein>
<keyword evidence="10" id="KW-1185">Reference proteome</keyword>
<evidence type="ECO:0000256" key="7">
    <source>
        <dbReference type="SAM" id="MobiDB-lite"/>
    </source>
</evidence>
<dbReference type="SUPFAM" id="SSF140864">
    <property type="entry name" value="TROVE domain-like"/>
    <property type="match status" value="1"/>
</dbReference>
<proteinExistence type="inferred from homology"/>
<feature type="region of interest" description="Disordered" evidence="7">
    <location>
        <begin position="1"/>
        <end position="37"/>
    </location>
</feature>
<name>A0ABR9P1L1_9ACTN</name>
<dbReference type="PANTHER" id="PTHR14202:SF0">
    <property type="entry name" value="RNA-BINDING PROTEIN RO60"/>
    <property type="match status" value="1"/>
</dbReference>
<keyword evidence="6" id="KW-0687">Ribonucleoprotein</keyword>
<evidence type="ECO:0000256" key="2">
    <source>
        <dbReference type="ARBA" id="ARBA00007814"/>
    </source>
</evidence>
<organism evidence="9 10">
    <name type="scientific">Nocardiopsis coralli</name>
    <dbReference type="NCBI Taxonomy" id="2772213"/>
    <lineage>
        <taxon>Bacteria</taxon>
        <taxon>Bacillati</taxon>
        <taxon>Actinomycetota</taxon>
        <taxon>Actinomycetes</taxon>
        <taxon>Streptosporangiales</taxon>
        <taxon>Nocardiopsidaceae</taxon>
        <taxon>Nocardiopsis</taxon>
    </lineage>
</organism>
<dbReference type="Gene3D" id="3.40.50.410">
    <property type="entry name" value="von Willebrand factor, type A domain"/>
    <property type="match status" value="1"/>
</dbReference>
<evidence type="ECO:0000256" key="6">
    <source>
        <dbReference type="ARBA" id="ARBA00023274"/>
    </source>
</evidence>
<evidence type="ECO:0000256" key="5">
    <source>
        <dbReference type="ARBA" id="ARBA00022884"/>
    </source>
</evidence>
<evidence type="ECO:0000313" key="9">
    <source>
        <dbReference type="EMBL" id="MBE2997703.1"/>
    </source>
</evidence>
<dbReference type="InterPro" id="IPR008858">
    <property type="entry name" value="TROVE_dom"/>
</dbReference>
<evidence type="ECO:0000259" key="8">
    <source>
        <dbReference type="PROSITE" id="PS50988"/>
    </source>
</evidence>
<sequence>MAKFNRPGARPAGISPVLSEAAPTGATHEGGPGHGRSAESELWLLAVHNMVGEQTFYESAAERDSRFVQLVHEVAVADPVWFTGFVRWLRHGAHMRSASLVAALEGVRARVQAGEHGHSRQMVSAVLARADEPGEALAYWTGRYGRALPKPLKRGVADAVQRLYTERALVKYDTGSRAWRFSDVLNLVHASPAADRPWQSALFVHAHERRNERGVRPDAGTLPLVAAHGAFPERVHRDPELLLDPDELRRAGFTWEGALSLAGGRVDQARLWEALIPSMGYMALLRNLRNFDRSGVSDAVAEQVAARLADPAEVARSRQLPMRFLSAHRAAPSLRWGQALERGLQASLAQVPELSGRTLVLVDRSGSMSGALSARSDLNRADAAAVFGSALALRCRNADLVEFGTDSGPVEVARGDAVLRVMDRFSWRGGTNTSAALRAHYRGHDRVVLITDEQAAPSRLGTPDAQVPAPVPMYTWNLAGYRHGHAPSGTGTRHTFGGLSDAAFRMIPLLERGADAPWPWEG</sequence>
<dbReference type="InterPro" id="IPR037214">
    <property type="entry name" value="TROVE_dom_sf"/>
</dbReference>
<feature type="domain" description="TROVE" evidence="8">
    <location>
        <begin position="25"/>
        <end position="356"/>
    </location>
</feature>
<gene>
    <name evidence="9" type="ORF">IDM40_03125</name>
</gene>
<comment type="caution">
    <text evidence="9">The sequence shown here is derived from an EMBL/GenBank/DDBJ whole genome shotgun (WGS) entry which is preliminary data.</text>
</comment>
<dbReference type="Pfam" id="PF05731">
    <property type="entry name" value="TROVE"/>
    <property type="match status" value="1"/>
</dbReference>
<dbReference type="PROSITE" id="PS50988">
    <property type="entry name" value="TROVE"/>
    <property type="match status" value="1"/>
</dbReference>